<dbReference type="InterPro" id="IPR052559">
    <property type="entry name" value="V-haloperoxidase"/>
</dbReference>
<dbReference type="SUPFAM" id="SSF48317">
    <property type="entry name" value="Acid phosphatase/Vanadium-dependent haloperoxidase"/>
    <property type="match status" value="1"/>
</dbReference>
<evidence type="ECO:0000256" key="1">
    <source>
        <dbReference type="SAM" id="SignalP"/>
    </source>
</evidence>
<evidence type="ECO:0000313" key="2">
    <source>
        <dbReference type="EMBL" id="MEN1944994.1"/>
    </source>
</evidence>
<dbReference type="PANTHER" id="PTHR34599:SF1">
    <property type="entry name" value="PHOSPHATIDIC ACID PHOSPHATASE TYPE 2_HALOPEROXIDASE DOMAIN-CONTAINING PROTEIN"/>
    <property type="match status" value="1"/>
</dbReference>
<keyword evidence="2" id="KW-0560">Oxidoreductase</keyword>
<dbReference type="PANTHER" id="PTHR34599">
    <property type="entry name" value="PEROXIDASE-RELATED"/>
    <property type="match status" value="1"/>
</dbReference>
<proteinExistence type="predicted"/>
<keyword evidence="2" id="KW-0575">Peroxidase</keyword>
<gene>
    <name evidence="2" type="ORF">WJX64_00385</name>
</gene>
<feature type="signal peptide" evidence="1">
    <location>
        <begin position="1"/>
        <end position="31"/>
    </location>
</feature>
<sequence>MRIRSIRALTIALVATAGLLAPASVVTTAQADPRTAADPAVITEWNAIAERTVFIENLTPIPTSGLYFGFVSIAMYDAVVAIEGGFEPYATQPRSHRHASSEAAAATAAYIVLRHYFPSSAENLTDDYRAALANSPKGVGRLHGIVAGAIAALNLIRARQDDGRDAAVTLDVTPAPGVWRPTPPGRAPMLAPWLGFVDPLLLESPTQFPLPGPDAVDTDAYAQDFAEVKAYGASEDSARTEKQTETALFFNYNAVLQYRVGLSDLVTRGGFDIATSARAYALLSTAIADAQIACWRAKYDYAFWRPVTAIPLADTDGNEATEADAEWAPLAVTPPYPDYLSGHACVTGAVTGTLGHLFGDDSLDLNLFSGITGTTRHYDTVESLDADTMNARIWLGLHFRKAMTDGNALGHAVSDWSFEHYFQPAG</sequence>
<dbReference type="EMBL" id="JBCLVG010000001">
    <property type="protein sequence ID" value="MEN1944994.1"/>
    <property type="molecule type" value="Genomic_DNA"/>
</dbReference>
<comment type="caution">
    <text evidence="2">The sequence shown here is derived from an EMBL/GenBank/DDBJ whole genome shotgun (WGS) entry which is preliminary data.</text>
</comment>
<dbReference type="GO" id="GO:0004601">
    <property type="term" value="F:peroxidase activity"/>
    <property type="evidence" value="ECO:0007669"/>
    <property type="project" value="UniProtKB-KW"/>
</dbReference>
<accession>A0ABU9VZ20</accession>
<protein>
    <submittedName>
        <fullName evidence="2">Vanadium-dependent haloperoxidase</fullName>
        <ecNumber evidence="2">1.11.1.-</ecNumber>
    </submittedName>
</protein>
<reference evidence="2 3" key="1">
    <citation type="submission" date="2024-03" db="EMBL/GenBank/DDBJ databases">
        <title>YIM 134122 draft genome.</title>
        <authorList>
            <person name="Zuo S."/>
            <person name="Xiong L."/>
        </authorList>
    </citation>
    <scope>NUCLEOTIDE SEQUENCE [LARGE SCALE GENOMIC DNA]</scope>
    <source>
        <strain evidence="2 3">YIM 134122</strain>
    </source>
</reference>
<feature type="chain" id="PRO_5046042227" evidence="1">
    <location>
        <begin position="32"/>
        <end position="426"/>
    </location>
</feature>
<name>A0ABU9VZ20_9MICO</name>
<dbReference type="Gene3D" id="1.10.606.20">
    <property type="match status" value="1"/>
</dbReference>
<dbReference type="Proteomes" id="UP001425155">
    <property type="component" value="Unassembled WGS sequence"/>
</dbReference>
<keyword evidence="1" id="KW-0732">Signal</keyword>
<dbReference type="InterPro" id="IPR036938">
    <property type="entry name" value="PAP2/HPO_sf"/>
</dbReference>
<dbReference type="RefSeq" id="WP_342110696.1">
    <property type="nucleotide sequence ID" value="NZ_JBCAUN010000001.1"/>
</dbReference>
<keyword evidence="3" id="KW-1185">Reference proteome</keyword>
<dbReference type="CDD" id="cd03398">
    <property type="entry name" value="PAP2_haloperoxidase"/>
    <property type="match status" value="1"/>
</dbReference>
<dbReference type="EC" id="1.11.1.-" evidence="2"/>
<evidence type="ECO:0000313" key="3">
    <source>
        <dbReference type="Proteomes" id="UP001425155"/>
    </source>
</evidence>
<organism evidence="2 3">
    <name type="scientific">Leifsonia stereocauli</name>
    <dbReference type="NCBI Taxonomy" id="3134136"/>
    <lineage>
        <taxon>Bacteria</taxon>
        <taxon>Bacillati</taxon>
        <taxon>Actinomycetota</taxon>
        <taxon>Actinomycetes</taxon>
        <taxon>Micrococcales</taxon>
        <taxon>Microbacteriaceae</taxon>
        <taxon>Leifsonia</taxon>
    </lineage>
</organism>